<comment type="caution">
    <text evidence="5">The sequence shown here is derived from an EMBL/GenBank/DDBJ whole genome shotgun (WGS) entry which is preliminary data.</text>
</comment>
<evidence type="ECO:0000256" key="2">
    <source>
        <dbReference type="SAM" id="Phobius"/>
    </source>
</evidence>
<evidence type="ECO:0000256" key="1">
    <source>
        <dbReference type="SAM" id="MobiDB-lite"/>
    </source>
</evidence>
<evidence type="ECO:0000313" key="6">
    <source>
        <dbReference type="Proteomes" id="UP000606044"/>
    </source>
</evidence>
<evidence type="ECO:0000259" key="3">
    <source>
        <dbReference type="Pfam" id="PF04773"/>
    </source>
</evidence>
<dbReference type="RefSeq" id="WP_188576276.1">
    <property type="nucleotide sequence ID" value="NZ_BMCT01000001.1"/>
</dbReference>
<dbReference type="PIRSF" id="PIRSF018266">
    <property type="entry name" value="FecR"/>
    <property type="match status" value="1"/>
</dbReference>
<accession>A0A917BQT0</accession>
<dbReference type="InterPro" id="IPR032623">
    <property type="entry name" value="FecR_N"/>
</dbReference>
<dbReference type="PANTHER" id="PTHR30273:SF2">
    <property type="entry name" value="PROTEIN FECR"/>
    <property type="match status" value="1"/>
</dbReference>
<dbReference type="PANTHER" id="PTHR30273">
    <property type="entry name" value="PERIPLASMIC SIGNAL SENSOR AND SIGMA FACTOR ACTIVATOR FECR-RELATED"/>
    <property type="match status" value="1"/>
</dbReference>
<dbReference type="InterPro" id="IPR006860">
    <property type="entry name" value="FecR"/>
</dbReference>
<feature type="domain" description="FecR N-terminal" evidence="4">
    <location>
        <begin position="31"/>
        <end position="70"/>
    </location>
</feature>
<feature type="compositionally biased region" description="Low complexity" evidence="1">
    <location>
        <begin position="9"/>
        <end position="21"/>
    </location>
</feature>
<keyword evidence="6" id="KW-1185">Reference proteome</keyword>
<evidence type="ECO:0000313" key="5">
    <source>
        <dbReference type="EMBL" id="GGF54072.1"/>
    </source>
</evidence>
<reference evidence="5" key="1">
    <citation type="journal article" date="2014" name="Int. J. Syst. Evol. Microbiol.">
        <title>Complete genome sequence of Corynebacterium casei LMG S-19264T (=DSM 44701T), isolated from a smear-ripened cheese.</title>
        <authorList>
            <consortium name="US DOE Joint Genome Institute (JGI-PGF)"/>
            <person name="Walter F."/>
            <person name="Albersmeier A."/>
            <person name="Kalinowski J."/>
            <person name="Ruckert C."/>
        </authorList>
    </citation>
    <scope>NUCLEOTIDE SEQUENCE</scope>
    <source>
        <strain evidence="5">CCM 7897</strain>
    </source>
</reference>
<feature type="domain" description="FecR protein" evidence="3">
    <location>
        <begin position="147"/>
        <end position="236"/>
    </location>
</feature>
<sequence length="351" mass="37318">MTSRSPTFPAAGGSADAAPADARVESARVEKEAVAWFTRMNGRPSSADRQDFANWLAAPAHADAYADVRAFWDQLGPLSADLSSPLPGPETGVLAGPLARIEDIRRKRRMGKAASGIALGLAALLLGGWLWLDHPHLLQDLAADHVAPRGQMRTVALADGSTVLLDADSAIDVTLSLKARRVNLLRGTAFFQVQKGPVPFIVEARNGEARVLGTTFEVAAHESDAEGVTVTLATGSLKVDLTDRTQDVLLKPGESVDYGAAGLGPLRQVDVDEAMAWRTGRYIFTNARLADVLERIGRYRDGRIVLLSSTLADMRVSGNISLRDTDAALAAVRATVGFPMHSLGKVTVIGP</sequence>
<keyword evidence="2" id="KW-0472">Membrane</keyword>
<protein>
    <submittedName>
        <fullName evidence="5">FecR protein</fullName>
    </submittedName>
</protein>
<proteinExistence type="predicted"/>
<evidence type="ECO:0000259" key="4">
    <source>
        <dbReference type="Pfam" id="PF16220"/>
    </source>
</evidence>
<dbReference type="Proteomes" id="UP000606044">
    <property type="component" value="Unassembled WGS sequence"/>
</dbReference>
<dbReference type="GO" id="GO:0016989">
    <property type="term" value="F:sigma factor antagonist activity"/>
    <property type="evidence" value="ECO:0007669"/>
    <property type="project" value="TreeGrafter"/>
</dbReference>
<dbReference type="InterPro" id="IPR012373">
    <property type="entry name" value="Ferrdict_sens_TM"/>
</dbReference>
<dbReference type="Gene3D" id="2.60.120.1440">
    <property type="match status" value="1"/>
</dbReference>
<dbReference type="AlphaFoldDB" id="A0A917BQT0"/>
<name>A0A917BQT0_9HYPH</name>
<dbReference type="Pfam" id="PF04773">
    <property type="entry name" value="FecR"/>
    <property type="match status" value="1"/>
</dbReference>
<organism evidence="5 6">
    <name type="scientific">Azorhizobium oxalatiphilum</name>
    <dbReference type="NCBI Taxonomy" id="980631"/>
    <lineage>
        <taxon>Bacteria</taxon>
        <taxon>Pseudomonadati</taxon>
        <taxon>Pseudomonadota</taxon>
        <taxon>Alphaproteobacteria</taxon>
        <taxon>Hyphomicrobiales</taxon>
        <taxon>Xanthobacteraceae</taxon>
        <taxon>Azorhizobium</taxon>
    </lineage>
</organism>
<keyword evidence="2" id="KW-0812">Transmembrane</keyword>
<dbReference type="Pfam" id="PF16220">
    <property type="entry name" value="DUF4880"/>
    <property type="match status" value="1"/>
</dbReference>
<dbReference type="EMBL" id="BMCT01000001">
    <property type="protein sequence ID" value="GGF54072.1"/>
    <property type="molecule type" value="Genomic_DNA"/>
</dbReference>
<reference evidence="5" key="2">
    <citation type="submission" date="2020-09" db="EMBL/GenBank/DDBJ databases">
        <authorList>
            <person name="Sun Q."/>
            <person name="Sedlacek I."/>
        </authorList>
    </citation>
    <scope>NUCLEOTIDE SEQUENCE</scope>
    <source>
        <strain evidence="5">CCM 7897</strain>
    </source>
</reference>
<keyword evidence="2" id="KW-1133">Transmembrane helix</keyword>
<feature type="region of interest" description="Disordered" evidence="1">
    <location>
        <begin position="1"/>
        <end position="24"/>
    </location>
</feature>
<feature type="transmembrane region" description="Helical" evidence="2">
    <location>
        <begin position="113"/>
        <end position="132"/>
    </location>
</feature>
<gene>
    <name evidence="5" type="primary">fecR</name>
    <name evidence="5" type="ORF">GCM10007301_11950</name>
</gene>
<dbReference type="Gene3D" id="3.55.50.30">
    <property type="match status" value="1"/>
</dbReference>